<dbReference type="Pfam" id="PF05704">
    <property type="entry name" value="Caps_synth"/>
    <property type="match status" value="1"/>
</dbReference>
<protein>
    <recommendedName>
        <fullName evidence="3">Capsular polysaccharide synthesis protein</fullName>
    </recommendedName>
</protein>
<gene>
    <name evidence="1" type="ORF">O9G_003213</name>
</gene>
<accession>A0A075AXQ4</accession>
<dbReference type="EMBL" id="KE560897">
    <property type="protein sequence ID" value="EPZ35027.1"/>
    <property type="molecule type" value="Genomic_DNA"/>
</dbReference>
<dbReference type="Proteomes" id="UP000030755">
    <property type="component" value="Unassembled WGS sequence"/>
</dbReference>
<evidence type="ECO:0008006" key="3">
    <source>
        <dbReference type="Google" id="ProtNLM"/>
    </source>
</evidence>
<evidence type="ECO:0000313" key="1">
    <source>
        <dbReference type="EMBL" id="EPZ35027.1"/>
    </source>
</evidence>
<name>A0A075AXQ4_ROZAC</name>
<dbReference type="InterPro" id="IPR008441">
    <property type="entry name" value="AfumC-like_glycosyl_Trfase"/>
</dbReference>
<dbReference type="AlphaFoldDB" id="A0A075AXQ4"/>
<proteinExistence type="predicted"/>
<dbReference type="OrthoDB" id="420206at2759"/>
<evidence type="ECO:0000313" key="2">
    <source>
        <dbReference type="Proteomes" id="UP000030755"/>
    </source>
</evidence>
<dbReference type="GO" id="GO:0016757">
    <property type="term" value="F:glycosyltransferase activity"/>
    <property type="evidence" value="ECO:0007669"/>
    <property type="project" value="InterPro"/>
</dbReference>
<reference evidence="1 2" key="1">
    <citation type="journal article" date="2013" name="Curr. Biol.">
        <title>Shared signatures of parasitism and phylogenomics unite Cryptomycota and microsporidia.</title>
        <authorList>
            <person name="James T.Y."/>
            <person name="Pelin A."/>
            <person name="Bonen L."/>
            <person name="Ahrendt S."/>
            <person name="Sain D."/>
            <person name="Corradi N."/>
            <person name="Stajich J.E."/>
        </authorList>
    </citation>
    <scope>NUCLEOTIDE SEQUENCE [LARGE SCALE GENOMIC DNA]</scope>
    <source>
        <strain evidence="1 2">CSF55</strain>
    </source>
</reference>
<dbReference type="HOGENOM" id="CLU_071032_0_0_1"/>
<organism evidence="1 2">
    <name type="scientific">Rozella allomycis (strain CSF55)</name>
    <dbReference type="NCBI Taxonomy" id="988480"/>
    <lineage>
        <taxon>Eukaryota</taxon>
        <taxon>Fungi</taxon>
        <taxon>Fungi incertae sedis</taxon>
        <taxon>Cryptomycota</taxon>
        <taxon>Cryptomycota incertae sedis</taxon>
        <taxon>Rozella</taxon>
    </lineage>
</organism>
<dbReference type="Gene3D" id="3.90.550.20">
    <property type="match status" value="1"/>
</dbReference>
<dbReference type="InterPro" id="IPR029044">
    <property type="entry name" value="Nucleotide-diphossugar_trans"/>
</dbReference>
<dbReference type="SUPFAM" id="SSF53448">
    <property type="entry name" value="Nucleotide-diphospho-sugar transferases"/>
    <property type="match status" value="1"/>
</dbReference>
<keyword evidence="2" id="KW-1185">Reference proteome</keyword>
<sequence>MLIWTYWDSDNDSDIPRLVSACMKSWKQHAGDHVITMIRPSGIKTHIRRDVPKEFVNWKPQFKADWIRLAVLSEHGGIWLDASILITRDLGYIHEKQRWMRAPVYGYHLDGYTVDGNFPVFENWLIAAVRDSATINAWFAETEFAFTRFANDSDKEDLYDRYLQEKFGMDVYLQLKQKIDISGYLKMHMALQKIMQIDGAPVPRSDAAEFYPNGPYTYVYENKWEMKKSMQKLMKKATQEFYPIYKFNGYSRIVLEELLKEGEIIEEGSLLGKYFHSQ</sequence>